<gene>
    <name evidence="1" type="ORF">GGD46_001662</name>
</gene>
<sequence length="50" mass="5875">MILLFGIPDNTSDSDRTACFEHSISLRRMEWPQRFPIIIAISKAYNFDRT</sequence>
<protein>
    <submittedName>
        <fullName evidence="1">Uncharacterized protein</fullName>
    </submittedName>
</protein>
<accession>A0A7X0INR8</accession>
<reference evidence="1 2" key="1">
    <citation type="submission" date="2020-08" db="EMBL/GenBank/DDBJ databases">
        <title>Genomic Encyclopedia of Type Strains, Phase IV (KMG-V): Genome sequencing to study the core and pangenomes of soil and plant-associated prokaryotes.</title>
        <authorList>
            <person name="Whitman W."/>
        </authorList>
    </citation>
    <scope>NUCLEOTIDE SEQUENCE [LARGE SCALE GENOMIC DNA]</scope>
    <source>
        <strain evidence="1 2">SEMIA 4060</strain>
    </source>
</reference>
<dbReference type="Proteomes" id="UP000565576">
    <property type="component" value="Unassembled WGS sequence"/>
</dbReference>
<dbReference type="EMBL" id="JACHBG010000003">
    <property type="protein sequence ID" value="MBB6484384.1"/>
    <property type="molecule type" value="Genomic_DNA"/>
</dbReference>
<dbReference type="AlphaFoldDB" id="A0A7X0INR8"/>
<name>A0A7X0INR8_9HYPH</name>
<evidence type="ECO:0000313" key="2">
    <source>
        <dbReference type="Proteomes" id="UP000565576"/>
    </source>
</evidence>
<proteinExistence type="predicted"/>
<comment type="caution">
    <text evidence="1">The sequence shown here is derived from an EMBL/GenBank/DDBJ whole genome shotgun (WGS) entry which is preliminary data.</text>
</comment>
<evidence type="ECO:0000313" key="1">
    <source>
        <dbReference type="EMBL" id="MBB6484384.1"/>
    </source>
</evidence>
<organism evidence="1 2">
    <name type="scientific">Rhizobium lusitanum</name>
    <dbReference type="NCBI Taxonomy" id="293958"/>
    <lineage>
        <taxon>Bacteria</taxon>
        <taxon>Pseudomonadati</taxon>
        <taxon>Pseudomonadota</taxon>
        <taxon>Alphaproteobacteria</taxon>
        <taxon>Hyphomicrobiales</taxon>
        <taxon>Rhizobiaceae</taxon>
        <taxon>Rhizobium/Agrobacterium group</taxon>
        <taxon>Rhizobium</taxon>
    </lineage>
</organism>